<dbReference type="PANTHER" id="PTHR38011:SF11">
    <property type="entry name" value="2,5-DIAMINO-6-RIBOSYLAMINO-4(3H)-PYRIMIDINONE 5'-PHOSPHATE REDUCTASE"/>
    <property type="match status" value="1"/>
</dbReference>
<comment type="caution">
    <text evidence="2">The sequence shown here is derived from an EMBL/GenBank/DDBJ whole genome shotgun (WGS) entry which is preliminary data.</text>
</comment>
<accession>A0ABU0Q5N9</accession>
<name>A0ABU0Q5N9_STRAH</name>
<organism evidence="2 3">
    <name type="scientific">Streptomyces achromogenes</name>
    <dbReference type="NCBI Taxonomy" id="67255"/>
    <lineage>
        <taxon>Bacteria</taxon>
        <taxon>Bacillati</taxon>
        <taxon>Actinomycetota</taxon>
        <taxon>Actinomycetes</taxon>
        <taxon>Kitasatosporales</taxon>
        <taxon>Streptomycetaceae</taxon>
        <taxon>Streptomyces</taxon>
    </lineage>
</organism>
<keyword evidence="3" id="KW-1185">Reference proteome</keyword>
<gene>
    <name evidence="2" type="ORF">QFZ56_004947</name>
</gene>
<reference evidence="2 3" key="1">
    <citation type="submission" date="2023-07" db="EMBL/GenBank/DDBJ databases">
        <title>Comparative genomics of wheat-associated soil bacteria to identify genetic determinants of phenazine resistance.</title>
        <authorList>
            <person name="Mouncey N."/>
        </authorList>
    </citation>
    <scope>NUCLEOTIDE SEQUENCE [LARGE SCALE GENOMIC DNA]</scope>
    <source>
        <strain evidence="2 3">W4I19-2</strain>
    </source>
</reference>
<evidence type="ECO:0000259" key="1">
    <source>
        <dbReference type="Pfam" id="PF01872"/>
    </source>
</evidence>
<evidence type="ECO:0000313" key="2">
    <source>
        <dbReference type="EMBL" id="MDQ0685984.1"/>
    </source>
</evidence>
<feature type="domain" description="Bacterial bifunctional deaminase-reductase C-terminal" evidence="1">
    <location>
        <begin position="2"/>
        <end position="182"/>
    </location>
</feature>
<dbReference type="InterPro" id="IPR002734">
    <property type="entry name" value="RibDG_C"/>
</dbReference>
<evidence type="ECO:0000313" key="3">
    <source>
        <dbReference type="Proteomes" id="UP001243364"/>
    </source>
</evidence>
<dbReference type="InterPro" id="IPR024072">
    <property type="entry name" value="DHFR-like_dom_sf"/>
</dbReference>
<dbReference type="Pfam" id="PF01872">
    <property type="entry name" value="RibD_C"/>
    <property type="match status" value="1"/>
</dbReference>
<proteinExistence type="predicted"/>
<protein>
    <submittedName>
        <fullName evidence="2">Dihydrofolate reductase</fullName>
    </submittedName>
</protein>
<sequence length="202" mass="22147">MRKIVLMMSVSLDGYIEGPGHDISWHRVDEELHRHMNDVVRGLGGLLSGRVTHELMAGFWPTFDSGPDVDPDGAMAEFAGIWREIPKYVYSRTLRNADRNTVIVREVVPDEVRALTRQPGGDLGLGGADLAASFLEHGLVDEIRLYVHPVLIGRGKPLFPHADALTPLTLLESHTFGNGVVLLHYQRAGEEGVQAVGETPVA</sequence>
<dbReference type="Proteomes" id="UP001243364">
    <property type="component" value="Unassembled WGS sequence"/>
</dbReference>
<dbReference type="PANTHER" id="PTHR38011">
    <property type="entry name" value="DIHYDROFOLATE REDUCTASE FAMILY PROTEIN (AFU_ORTHOLOGUE AFUA_8G06820)"/>
    <property type="match status" value="1"/>
</dbReference>
<dbReference type="RefSeq" id="WP_307045578.1">
    <property type="nucleotide sequence ID" value="NZ_JAUSYA010000001.1"/>
</dbReference>
<dbReference type="SUPFAM" id="SSF53597">
    <property type="entry name" value="Dihydrofolate reductase-like"/>
    <property type="match status" value="1"/>
</dbReference>
<dbReference type="InterPro" id="IPR050765">
    <property type="entry name" value="Riboflavin_Biosynth_HTPR"/>
</dbReference>
<dbReference type="Gene3D" id="3.40.430.10">
    <property type="entry name" value="Dihydrofolate Reductase, subunit A"/>
    <property type="match status" value="1"/>
</dbReference>
<dbReference type="EMBL" id="JAUSYA010000001">
    <property type="protein sequence ID" value="MDQ0685984.1"/>
    <property type="molecule type" value="Genomic_DNA"/>
</dbReference>